<feature type="domain" description="Vps72/YL1 C-terminal" evidence="3">
    <location>
        <begin position="262"/>
        <end position="291"/>
    </location>
</feature>
<evidence type="ECO:0000313" key="4">
    <source>
        <dbReference type="EMBL" id="KAG2382274.1"/>
    </source>
</evidence>
<feature type="compositionally biased region" description="Low complexity" evidence="2">
    <location>
        <begin position="112"/>
        <end position="122"/>
    </location>
</feature>
<comment type="caution">
    <text evidence="4">The sequence shown here is derived from an EMBL/GenBank/DDBJ whole genome shotgun (WGS) entry which is preliminary data.</text>
</comment>
<dbReference type="AlphaFoldDB" id="A0AA88GJS6"/>
<accession>A0AA88GJS6</accession>
<feature type="compositionally biased region" description="Basic and acidic residues" evidence="2">
    <location>
        <begin position="20"/>
        <end position="29"/>
    </location>
</feature>
<sequence length="297" mass="34289">MSEEEPTRKVLPQRSTRGKRVSDLEGIDKQVDDEFWKMEMFAEEAEDQGFEATDELMEEQADIEDSDIDEFSSDEEEEERAKQLEKKLAKEERESKKRKNVYKDTASKKPKSSTPKTPRSKPVVAPSTIESKRSARASTKKATEASEEKLKQTQQKTPKKTPKKVYAMPSQEELLEEAKITAEYNKNSLAKLVQIEEDIRKKARETKTKTVDPDEPRVVFYSKEGKQYITFVNMEIPKEINQKNMSDTEIARFDIPKEEKQLKCVVTGLPAKYIDPVTKKPFANVEAFRAIRKNKKL</sequence>
<dbReference type="InterPro" id="IPR046757">
    <property type="entry name" value="YL1_N"/>
</dbReference>
<protein>
    <recommendedName>
        <fullName evidence="3">Vps72/YL1 C-terminal domain-containing protein</fullName>
    </recommendedName>
</protein>
<dbReference type="GeneID" id="68097931"/>
<dbReference type="Pfam" id="PF08265">
    <property type="entry name" value="YL1_C"/>
    <property type="match status" value="1"/>
</dbReference>
<dbReference type="PANTHER" id="PTHR13275:SF4">
    <property type="entry name" value="VACUOLAR PROTEIN SORTING-ASSOCIATED PROTEIN 72 HOMOLOG"/>
    <property type="match status" value="1"/>
</dbReference>
<dbReference type="EMBL" id="PYSW02000024">
    <property type="protein sequence ID" value="KAG2382274.1"/>
    <property type="molecule type" value="Genomic_DNA"/>
</dbReference>
<evidence type="ECO:0000256" key="1">
    <source>
        <dbReference type="ARBA" id="ARBA00006832"/>
    </source>
</evidence>
<feature type="compositionally biased region" description="Basic and acidic residues" evidence="2">
    <location>
        <begin position="141"/>
        <end position="151"/>
    </location>
</feature>
<reference evidence="4 5" key="1">
    <citation type="journal article" date="2018" name="BMC Genomics">
        <title>The genome of Naegleria lovaniensis, the basis for a comparative approach to unravel pathogenicity factors of the human pathogenic amoeba N. fowleri.</title>
        <authorList>
            <person name="Liechti N."/>
            <person name="Schurch N."/>
            <person name="Bruggmann R."/>
            <person name="Wittwer M."/>
        </authorList>
    </citation>
    <scope>NUCLEOTIDE SEQUENCE [LARGE SCALE GENOMIC DNA]</scope>
    <source>
        <strain evidence="4 5">ATCC 30569</strain>
    </source>
</reference>
<proteinExistence type="inferred from homology"/>
<feature type="region of interest" description="Disordered" evidence="2">
    <location>
        <begin position="42"/>
        <end position="169"/>
    </location>
</feature>
<dbReference type="Pfam" id="PF05764">
    <property type="entry name" value="YL1"/>
    <property type="match status" value="1"/>
</dbReference>
<name>A0AA88GJS6_NAELO</name>
<gene>
    <name evidence="4" type="ORF">C9374_005476</name>
</gene>
<dbReference type="InterPro" id="IPR013272">
    <property type="entry name" value="Vps72/YL1_C"/>
</dbReference>
<feature type="region of interest" description="Disordered" evidence="2">
    <location>
        <begin position="1"/>
        <end position="29"/>
    </location>
</feature>
<comment type="similarity">
    <text evidence="1">Belongs to the VPS72/YL1 family.</text>
</comment>
<organism evidence="4 5">
    <name type="scientific">Naegleria lovaniensis</name>
    <name type="common">Amoeba</name>
    <dbReference type="NCBI Taxonomy" id="51637"/>
    <lineage>
        <taxon>Eukaryota</taxon>
        <taxon>Discoba</taxon>
        <taxon>Heterolobosea</taxon>
        <taxon>Tetramitia</taxon>
        <taxon>Eutetramitia</taxon>
        <taxon>Vahlkampfiidae</taxon>
        <taxon>Naegleria</taxon>
    </lineage>
</organism>
<dbReference type="SMART" id="SM00993">
    <property type="entry name" value="YL1_C"/>
    <property type="match status" value="1"/>
</dbReference>
<evidence type="ECO:0000256" key="2">
    <source>
        <dbReference type="SAM" id="MobiDB-lite"/>
    </source>
</evidence>
<keyword evidence="5" id="KW-1185">Reference proteome</keyword>
<evidence type="ECO:0000313" key="5">
    <source>
        <dbReference type="Proteomes" id="UP000816034"/>
    </source>
</evidence>
<feature type="compositionally biased region" description="Basic and acidic residues" evidence="2">
    <location>
        <begin position="79"/>
        <end position="107"/>
    </location>
</feature>
<dbReference type="PANTHER" id="PTHR13275">
    <property type="entry name" value="YL-1 PROTEIN TRANSCRIPTION FACTOR-LIKE 1"/>
    <property type="match status" value="1"/>
</dbReference>
<dbReference type="Proteomes" id="UP000816034">
    <property type="component" value="Unassembled WGS sequence"/>
</dbReference>
<dbReference type="GO" id="GO:0005634">
    <property type="term" value="C:nucleus"/>
    <property type="evidence" value="ECO:0007669"/>
    <property type="project" value="TreeGrafter"/>
</dbReference>
<feature type="compositionally biased region" description="Acidic residues" evidence="2">
    <location>
        <begin position="42"/>
        <end position="78"/>
    </location>
</feature>
<evidence type="ECO:0000259" key="3">
    <source>
        <dbReference type="SMART" id="SM00993"/>
    </source>
</evidence>
<dbReference type="RefSeq" id="XP_044547953.1">
    <property type="nucleotide sequence ID" value="XM_044695230.1"/>
</dbReference>